<dbReference type="EMBL" id="JRYR02000001">
    <property type="protein sequence ID" value="OHX68114.1"/>
    <property type="molecule type" value="Genomic_DNA"/>
</dbReference>
<dbReference type="Gene3D" id="3.20.20.370">
    <property type="entry name" value="Glycoside hydrolase/deacetylase"/>
    <property type="match status" value="1"/>
</dbReference>
<evidence type="ECO:0000256" key="2">
    <source>
        <dbReference type="ARBA" id="ARBA00022801"/>
    </source>
</evidence>
<dbReference type="GO" id="GO:0046872">
    <property type="term" value="F:metal ion binding"/>
    <property type="evidence" value="ECO:0007669"/>
    <property type="project" value="UniProtKB-KW"/>
</dbReference>
<accession>A0A1S1Z496</accession>
<dbReference type="InterPro" id="IPR050248">
    <property type="entry name" value="Polysacc_deacetylase_ArnD"/>
</dbReference>
<evidence type="ECO:0000313" key="5">
    <source>
        <dbReference type="Proteomes" id="UP000179797"/>
    </source>
</evidence>
<dbReference type="OrthoDB" id="9812065at2"/>
<dbReference type="Pfam" id="PF01522">
    <property type="entry name" value="Polysacc_deac_1"/>
    <property type="match status" value="1"/>
</dbReference>
<proteinExistence type="predicted"/>
<dbReference type="AlphaFoldDB" id="A0A1S1Z496"/>
<dbReference type="Proteomes" id="UP000179797">
    <property type="component" value="Unassembled WGS sequence"/>
</dbReference>
<evidence type="ECO:0000313" key="4">
    <source>
        <dbReference type="EMBL" id="OHX68114.1"/>
    </source>
</evidence>
<protein>
    <submittedName>
        <fullName evidence="4">Polysaccharide deacetylase family protein</fullName>
    </submittedName>
</protein>
<dbReference type="InterPro" id="IPR011330">
    <property type="entry name" value="Glyco_hydro/deAcase_b/a-brl"/>
</dbReference>
<feature type="domain" description="NodB homology" evidence="3">
    <location>
        <begin position="27"/>
        <end position="211"/>
    </location>
</feature>
<dbReference type="GO" id="GO:0016810">
    <property type="term" value="F:hydrolase activity, acting on carbon-nitrogen (but not peptide) bonds"/>
    <property type="evidence" value="ECO:0007669"/>
    <property type="project" value="InterPro"/>
</dbReference>
<organism evidence="4 5">
    <name type="scientific">Flammeovirga pacifica</name>
    <dbReference type="NCBI Taxonomy" id="915059"/>
    <lineage>
        <taxon>Bacteria</taxon>
        <taxon>Pseudomonadati</taxon>
        <taxon>Bacteroidota</taxon>
        <taxon>Cytophagia</taxon>
        <taxon>Cytophagales</taxon>
        <taxon>Flammeovirgaceae</taxon>
        <taxon>Flammeovirga</taxon>
    </lineage>
</organism>
<dbReference type="InterPro" id="IPR002509">
    <property type="entry name" value="NODB_dom"/>
</dbReference>
<dbReference type="GO" id="GO:0016020">
    <property type="term" value="C:membrane"/>
    <property type="evidence" value="ECO:0007669"/>
    <property type="project" value="TreeGrafter"/>
</dbReference>
<dbReference type="PROSITE" id="PS51677">
    <property type="entry name" value="NODB"/>
    <property type="match status" value="1"/>
</dbReference>
<sequence>MIQRVGSIVRDKIFPSLTWKKEVTHKPTIYLTFDDGPIPEITPWVLDQLNQYDAKATFFCVGDNINKHPDVYHQVLKNGHRVGNHTQNHLQYWKNSYSHYLENVKKCDEWLASNTLFQITSSKPLFRPPHGQVGKQMIQTLNKEYEIIMWHVLTRDYNKNFKKEKCLSTAIKLTEDGSIVVFHDSIKAEKNLKYVLPRFLEYFSKKGYVFASL</sequence>
<reference evidence="4 5" key="1">
    <citation type="journal article" date="2012" name="Int. J. Syst. Evol. Microbiol.">
        <title>Flammeovirga pacifica sp. nov., isolated from deep-sea sediment.</title>
        <authorList>
            <person name="Xu H."/>
            <person name="Fu Y."/>
            <person name="Yang N."/>
            <person name="Ding Z."/>
            <person name="Lai Q."/>
            <person name="Zeng R."/>
        </authorList>
    </citation>
    <scope>NUCLEOTIDE SEQUENCE [LARGE SCALE GENOMIC DNA]</scope>
    <source>
        <strain evidence="5">DSM 24597 / LMG 26175 / WPAGA1</strain>
    </source>
</reference>
<keyword evidence="2" id="KW-0378">Hydrolase</keyword>
<evidence type="ECO:0000259" key="3">
    <source>
        <dbReference type="PROSITE" id="PS51677"/>
    </source>
</evidence>
<dbReference type="PANTHER" id="PTHR10587:SF133">
    <property type="entry name" value="CHITIN DEACETYLASE 1-RELATED"/>
    <property type="match status" value="1"/>
</dbReference>
<name>A0A1S1Z496_FLAPC</name>
<keyword evidence="1" id="KW-0479">Metal-binding</keyword>
<dbReference type="GO" id="GO:0005975">
    <property type="term" value="P:carbohydrate metabolic process"/>
    <property type="evidence" value="ECO:0007669"/>
    <property type="project" value="InterPro"/>
</dbReference>
<dbReference type="STRING" id="915059.NH26_18055"/>
<gene>
    <name evidence="4" type="ORF">NH26_18055</name>
</gene>
<comment type="caution">
    <text evidence="4">The sequence shown here is derived from an EMBL/GenBank/DDBJ whole genome shotgun (WGS) entry which is preliminary data.</text>
</comment>
<dbReference type="CDD" id="cd10917">
    <property type="entry name" value="CE4_NodB_like_6s_7s"/>
    <property type="match status" value="1"/>
</dbReference>
<dbReference type="SUPFAM" id="SSF88713">
    <property type="entry name" value="Glycoside hydrolase/deacetylase"/>
    <property type="match status" value="1"/>
</dbReference>
<evidence type="ECO:0000256" key="1">
    <source>
        <dbReference type="ARBA" id="ARBA00022723"/>
    </source>
</evidence>
<keyword evidence="5" id="KW-1185">Reference proteome</keyword>
<dbReference type="PANTHER" id="PTHR10587">
    <property type="entry name" value="GLYCOSYL TRANSFERASE-RELATED"/>
    <property type="match status" value="1"/>
</dbReference>
<dbReference type="RefSeq" id="WP_044223275.1">
    <property type="nucleotide sequence ID" value="NZ_JRYR02000001.1"/>
</dbReference>